<dbReference type="EMBL" id="CAVMJV010000001">
    <property type="protein sequence ID" value="CAK5010521.1"/>
    <property type="molecule type" value="Genomic_DNA"/>
</dbReference>
<sequence>MGKPFTKLRYTVVIPSASFSNVHMLPFKRHFSAVDEYYFEQISFGNILHHNQLYVQRAINILEDVSTTLKINKKFLPSIAISRLTQTQMIKQTKSTSFDSGTGSSLVNGESNEQKQSCSYHMAAEDSDHDDYIVRELTPPPESLTLQEESHIIAEFEHDLRVLNLRFFVTYDSRKDRKNGWRVIDQIRLVIKYESIKQVHLELEKRTPNTFWARLVLRLKHPVQIWRIGDVFALKTALTTGKGIDRRRHKGIRVNKWGGDNKITEDLANSSVIVLDFMEESPERLSALIGRLMGLLKLDLELRNIEQRFVYTMPQVSLPSEFDNDFELYYWIEALGSRGSVVIDHWVNETEQKKFFKTLIDCYKQDRQRTLTALEMLSDRFLDRSEVRDRRGLTGLFQDIERDLARNKIEQEELKNGFVIITPSRMILCGNEVLMGNRVVRIDPVNYPTHKFLRIVFRDEDGSRVHQTCIGGSLIDGFIRERLRGGMSICEKPFHFLGTSNSQMREGGCYFLQAELEEVGEFRKRLGLFDLKKGIPKMMSRLGLCFTQGRDTNVDMSLQMLGFDFIGGPNSNGEHYTISDGCGCMSMAAARKVAEEMELDPMNPPSCIQVSKLHSVESYERICKRLHMLLDKHIFSLCSTLTDELRARKRLSELPRYVEYDMLDAINFTQEPFFRLVLRAAGRVSLFKLRQKLAIAIPYQLGRVMFGIVDETDSLQYGQVFVQYSNEMAAFNHGKANKRHFGKKIIVTVLISKNPAIVGGDVRMFEAIDVPALHHLVDVLVFPRFGPRPHPDEMAGSDLDGDEYGVIWDPELAFNKNEPPEAGDSFDCEQDDFQDKMAGFFVNYLKHDSIGRIANAHLACSDLYGIKAKVCGNIALKHQRAVDFPKTGKHSAPLEYNWKGSDPPERFERAPDFMEKESSEPQYHSSRLNGQLHRRVSELSDFLSSVIVQESTNLPDPDEMLLSNDGHDAYLDKAQNDYNLYSYRIKRLMDEYGIQCEGELFSSSYSVLRNRISDRETDDMSFFNTTYVIGQRLWEIGRLTRKKFFASAGGKIEKLTDARGICVDPSDKLRLLSRAYYTIAYYASKRQYLSFPWVACWDVLDKVKRTTILKRGVTNLAIDPFADRLLSHINLFVRRYEAKLKEFRERIFQIDFEGPEEEYERKCFLRRYAERYLGLDILLFFCSEWGQKQKLFELSPIREEHLCLFVVGIELSRGSFYETPKDWSDSPSSPSADISSSLGRRFFMFLEAMASLQSNRKEIFDFRHFGLEYQHFFNNGEWRVLQQVALNTYLHLVFSDQFDIVLPSTVEKENLFVKEEILEGSCFQLELPSTTVNDNFVEYYKLLEVLCKESGCERIMMRCHPRYRIWRRRLVPNGEFPRAMRILVTSWGKKQAIGQLRQLLAIKPQMDLSVDHRLAVRIIPEVTLELFNELLDREKVNWAMEYQFNGINQIEEVEEISENSQEEEELVEYYDDSE</sequence>
<accession>A0ACB0XNV1</accession>
<comment type="caution">
    <text evidence="1">The sequence shown here is derived from an EMBL/GenBank/DDBJ whole genome shotgun (WGS) entry which is preliminary data.</text>
</comment>
<dbReference type="Proteomes" id="UP001497535">
    <property type="component" value="Unassembled WGS sequence"/>
</dbReference>
<gene>
    <name evidence="1" type="ORF">MENTE1834_LOCUS1644</name>
</gene>
<keyword evidence="2" id="KW-1185">Reference proteome</keyword>
<protein>
    <submittedName>
        <fullName evidence="1">Uncharacterized protein</fullName>
    </submittedName>
</protein>
<proteinExistence type="predicted"/>
<reference evidence="1" key="1">
    <citation type="submission" date="2023-11" db="EMBL/GenBank/DDBJ databases">
        <authorList>
            <person name="Poullet M."/>
        </authorList>
    </citation>
    <scope>NUCLEOTIDE SEQUENCE</scope>
    <source>
        <strain evidence="1">E1834</strain>
    </source>
</reference>
<evidence type="ECO:0000313" key="2">
    <source>
        <dbReference type="Proteomes" id="UP001497535"/>
    </source>
</evidence>
<name>A0ACB0XNV1_MELEN</name>
<evidence type="ECO:0000313" key="1">
    <source>
        <dbReference type="EMBL" id="CAK5010521.1"/>
    </source>
</evidence>
<organism evidence="1 2">
    <name type="scientific">Meloidogyne enterolobii</name>
    <name type="common">Root-knot nematode worm</name>
    <name type="synonym">Meloidogyne mayaguensis</name>
    <dbReference type="NCBI Taxonomy" id="390850"/>
    <lineage>
        <taxon>Eukaryota</taxon>
        <taxon>Metazoa</taxon>
        <taxon>Ecdysozoa</taxon>
        <taxon>Nematoda</taxon>
        <taxon>Chromadorea</taxon>
        <taxon>Rhabditida</taxon>
        <taxon>Tylenchina</taxon>
        <taxon>Tylenchomorpha</taxon>
        <taxon>Tylenchoidea</taxon>
        <taxon>Meloidogynidae</taxon>
        <taxon>Meloidogyninae</taxon>
        <taxon>Meloidogyne</taxon>
    </lineage>
</organism>